<evidence type="ECO:0000256" key="2">
    <source>
        <dbReference type="ARBA" id="ARBA00008661"/>
    </source>
</evidence>
<evidence type="ECO:0000313" key="11">
    <source>
        <dbReference type="Proteomes" id="UP000887575"/>
    </source>
</evidence>
<organism evidence="11 12">
    <name type="scientific">Mesorhabditis belari</name>
    <dbReference type="NCBI Taxonomy" id="2138241"/>
    <lineage>
        <taxon>Eukaryota</taxon>
        <taxon>Metazoa</taxon>
        <taxon>Ecdysozoa</taxon>
        <taxon>Nematoda</taxon>
        <taxon>Chromadorea</taxon>
        <taxon>Rhabditida</taxon>
        <taxon>Rhabditina</taxon>
        <taxon>Rhabditomorpha</taxon>
        <taxon>Rhabditoidea</taxon>
        <taxon>Rhabditidae</taxon>
        <taxon>Mesorhabditinae</taxon>
        <taxon>Mesorhabditis</taxon>
    </lineage>
</organism>
<dbReference type="Proteomes" id="UP000887575">
    <property type="component" value="Unassembled WGS sequence"/>
</dbReference>
<evidence type="ECO:0000256" key="5">
    <source>
        <dbReference type="ARBA" id="ARBA00022692"/>
    </source>
</evidence>
<accession>A0AAF3FAV1</accession>
<dbReference type="GO" id="GO:0000139">
    <property type="term" value="C:Golgi membrane"/>
    <property type="evidence" value="ECO:0007669"/>
    <property type="project" value="UniProtKB-SubCell"/>
</dbReference>
<evidence type="ECO:0000256" key="8">
    <source>
        <dbReference type="ARBA" id="ARBA00023034"/>
    </source>
</evidence>
<keyword evidence="3 10" id="KW-0328">Glycosyltransferase</keyword>
<reference evidence="12" key="1">
    <citation type="submission" date="2024-02" db="UniProtKB">
        <authorList>
            <consortium name="WormBaseParasite"/>
        </authorList>
    </citation>
    <scope>IDENTIFICATION</scope>
</reference>
<keyword evidence="8 10" id="KW-0333">Golgi apparatus</keyword>
<evidence type="ECO:0000256" key="10">
    <source>
        <dbReference type="RuleBase" id="RU363063"/>
    </source>
</evidence>
<keyword evidence="6" id="KW-0735">Signal-anchor</keyword>
<sequence length="214" mass="24439">MKIASKGKKNCSRIQYWSQSGESEIDGISIDSSSLLEASLSVHPTHNQSHVSTHPFWRPFPLTLVPKVVCPDSIKTIFVTYSATSNSKRRAAIRRTYGDKKWKQKLNYQTMFVVGKSENEEENRALDSESIEFGDLLQADFLDSYRNLTIKGVTWMRFLRDNCPHTTMVLLLNDDILPNIFWIFTDLAKGRISTNRTFTCVSTIGKPNRNEKSP</sequence>
<evidence type="ECO:0000256" key="1">
    <source>
        <dbReference type="ARBA" id="ARBA00004323"/>
    </source>
</evidence>
<proteinExistence type="inferred from homology"/>
<dbReference type="GO" id="GO:0006493">
    <property type="term" value="P:protein O-linked glycosylation"/>
    <property type="evidence" value="ECO:0007669"/>
    <property type="project" value="TreeGrafter"/>
</dbReference>
<evidence type="ECO:0000256" key="7">
    <source>
        <dbReference type="ARBA" id="ARBA00022989"/>
    </source>
</evidence>
<dbReference type="InterPro" id="IPR002659">
    <property type="entry name" value="Glyco_trans_31"/>
</dbReference>
<comment type="similarity">
    <text evidence="2 10">Belongs to the glycosyltransferase 31 family.</text>
</comment>
<evidence type="ECO:0000256" key="3">
    <source>
        <dbReference type="ARBA" id="ARBA00022676"/>
    </source>
</evidence>
<dbReference type="AlphaFoldDB" id="A0AAF3FAV1"/>
<dbReference type="Pfam" id="PF01762">
    <property type="entry name" value="Galactosyl_T"/>
    <property type="match status" value="1"/>
</dbReference>
<evidence type="ECO:0000256" key="4">
    <source>
        <dbReference type="ARBA" id="ARBA00022679"/>
    </source>
</evidence>
<evidence type="ECO:0000313" key="12">
    <source>
        <dbReference type="WBParaSite" id="MBELARI_LOCUS4006"/>
    </source>
</evidence>
<evidence type="ECO:0000256" key="9">
    <source>
        <dbReference type="ARBA" id="ARBA00023136"/>
    </source>
</evidence>
<keyword evidence="11" id="KW-1185">Reference proteome</keyword>
<dbReference type="EC" id="2.4.1.-" evidence="10"/>
<evidence type="ECO:0000256" key="6">
    <source>
        <dbReference type="ARBA" id="ARBA00022968"/>
    </source>
</evidence>
<protein>
    <recommendedName>
        <fullName evidence="10">Hexosyltransferase</fullName>
        <ecNumber evidence="10">2.4.1.-</ecNumber>
    </recommendedName>
</protein>
<comment type="subcellular location">
    <subcellularLocation>
        <location evidence="1 10">Golgi apparatus membrane</location>
        <topology evidence="1 10">Single-pass type II membrane protein</topology>
    </subcellularLocation>
</comment>
<dbReference type="PANTHER" id="PTHR11214:SF314">
    <property type="entry name" value="HEXOSYLTRANSFERASE"/>
    <property type="match status" value="1"/>
</dbReference>
<keyword evidence="7" id="KW-1133">Transmembrane helix</keyword>
<keyword evidence="5" id="KW-0812">Transmembrane</keyword>
<keyword evidence="9" id="KW-0472">Membrane</keyword>
<name>A0AAF3FAV1_9BILA</name>
<dbReference type="PANTHER" id="PTHR11214">
    <property type="entry name" value="BETA-1,3-N-ACETYLGLUCOSAMINYLTRANSFERASE"/>
    <property type="match status" value="1"/>
</dbReference>
<dbReference type="GO" id="GO:0016758">
    <property type="term" value="F:hexosyltransferase activity"/>
    <property type="evidence" value="ECO:0007669"/>
    <property type="project" value="InterPro"/>
</dbReference>
<keyword evidence="4" id="KW-0808">Transferase</keyword>
<dbReference type="WBParaSite" id="MBELARI_LOCUS4006">
    <property type="protein sequence ID" value="MBELARI_LOCUS4006"/>
    <property type="gene ID" value="MBELARI_LOCUS4006"/>
</dbReference>